<name>A0A2N6QP30_9BACT</name>
<protein>
    <submittedName>
        <fullName evidence="1">Uncharacterized protein</fullName>
    </submittedName>
</protein>
<proteinExistence type="predicted"/>
<gene>
    <name evidence="1" type="ORF">CJ231_10250</name>
</gene>
<dbReference type="AlphaFoldDB" id="A0A2N6QP30"/>
<reference evidence="1 2" key="1">
    <citation type="submission" date="2017-09" db="EMBL/GenBank/DDBJ databases">
        <title>Bacterial strain isolated from the female urinary microbiota.</title>
        <authorList>
            <person name="Thomas-White K."/>
            <person name="Kumar N."/>
            <person name="Forster S."/>
            <person name="Putonti C."/>
            <person name="Lawley T."/>
            <person name="Wolfe A.J."/>
        </authorList>
    </citation>
    <scope>NUCLEOTIDE SEQUENCE [LARGE SCALE GENOMIC DNA]</scope>
    <source>
        <strain evidence="1 2">UMB0536</strain>
    </source>
</reference>
<dbReference type="RefSeq" id="WP_102697874.1">
    <property type="nucleotide sequence ID" value="NZ_PNGJ01000009.1"/>
</dbReference>
<sequence length="150" mass="17087">MGTERNYARFYCLLKKLPGADKETLVSSFTNGRTVHLHEMSAKEYAAMCASLEEHTGWRVQLKKKRSLCLKLMQQAGIDTADWQRINDFCRHPRIAGKVFAKLTLADLDSLQTKLRAIMRKGGLKPRTTREEQKSMTSFVYVPMGSIAEC</sequence>
<organism evidence="1 2">
    <name type="scientific">Hoylesella buccalis</name>
    <dbReference type="NCBI Taxonomy" id="28127"/>
    <lineage>
        <taxon>Bacteria</taxon>
        <taxon>Pseudomonadati</taxon>
        <taxon>Bacteroidota</taxon>
        <taxon>Bacteroidia</taxon>
        <taxon>Bacteroidales</taxon>
        <taxon>Prevotellaceae</taxon>
        <taxon>Hoylesella</taxon>
    </lineage>
</organism>
<dbReference type="Proteomes" id="UP000235564">
    <property type="component" value="Unassembled WGS sequence"/>
</dbReference>
<dbReference type="EMBL" id="PNGJ01000009">
    <property type="protein sequence ID" value="PMC23332.1"/>
    <property type="molecule type" value="Genomic_DNA"/>
</dbReference>
<evidence type="ECO:0000313" key="2">
    <source>
        <dbReference type="Proteomes" id="UP000235564"/>
    </source>
</evidence>
<comment type="caution">
    <text evidence="1">The sequence shown here is derived from an EMBL/GenBank/DDBJ whole genome shotgun (WGS) entry which is preliminary data.</text>
</comment>
<accession>A0A2N6QP30</accession>
<dbReference type="OrthoDB" id="1068871at2"/>
<evidence type="ECO:0000313" key="1">
    <source>
        <dbReference type="EMBL" id="PMC23332.1"/>
    </source>
</evidence>